<evidence type="ECO:0000313" key="1">
    <source>
        <dbReference type="EMBL" id="KAJ8399814.1"/>
    </source>
</evidence>
<sequence length="116" mass="13039">MSHELEKVTLEVERPLQQDHATSVFSSLFSGPVTSERFGRYLPRADTMPDDAVSEVVKLLLAQETLVHVELQTCVLHSSSVLRVRCSLLLCSSGVSPYTRMSSIIHRHYILLSEEL</sequence>
<reference evidence="1" key="1">
    <citation type="journal article" date="2023" name="Science">
        <title>Genome structures resolve the early diversification of teleost fishes.</title>
        <authorList>
            <person name="Parey E."/>
            <person name="Louis A."/>
            <person name="Montfort J."/>
            <person name="Bouchez O."/>
            <person name="Roques C."/>
            <person name="Iampietro C."/>
            <person name="Lluch J."/>
            <person name="Castinel A."/>
            <person name="Donnadieu C."/>
            <person name="Desvignes T."/>
            <person name="Floi Bucao C."/>
            <person name="Jouanno E."/>
            <person name="Wen M."/>
            <person name="Mejri S."/>
            <person name="Dirks R."/>
            <person name="Jansen H."/>
            <person name="Henkel C."/>
            <person name="Chen W.J."/>
            <person name="Zahm M."/>
            <person name="Cabau C."/>
            <person name="Klopp C."/>
            <person name="Thompson A.W."/>
            <person name="Robinson-Rechavi M."/>
            <person name="Braasch I."/>
            <person name="Lecointre G."/>
            <person name="Bobe J."/>
            <person name="Postlethwait J.H."/>
            <person name="Berthelot C."/>
            <person name="Roest Crollius H."/>
            <person name="Guiguen Y."/>
        </authorList>
    </citation>
    <scope>NUCLEOTIDE SEQUENCE</scope>
    <source>
        <strain evidence="1">NC1722</strain>
    </source>
</reference>
<keyword evidence="2" id="KW-1185">Reference proteome</keyword>
<protein>
    <submittedName>
        <fullName evidence="1">Uncharacterized protein</fullName>
    </submittedName>
</protein>
<dbReference type="AlphaFoldDB" id="A0AAD7SC93"/>
<dbReference type="EMBL" id="JAINUG010000080">
    <property type="protein sequence ID" value="KAJ8399814.1"/>
    <property type="molecule type" value="Genomic_DNA"/>
</dbReference>
<dbReference type="Proteomes" id="UP001221898">
    <property type="component" value="Unassembled WGS sequence"/>
</dbReference>
<accession>A0AAD7SC93</accession>
<comment type="caution">
    <text evidence="1">The sequence shown here is derived from an EMBL/GenBank/DDBJ whole genome shotgun (WGS) entry which is preliminary data.</text>
</comment>
<name>A0AAD7SC93_9TELE</name>
<gene>
    <name evidence="1" type="ORF">AAFF_G00405440</name>
</gene>
<organism evidence="1 2">
    <name type="scientific">Aldrovandia affinis</name>
    <dbReference type="NCBI Taxonomy" id="143900"/>
    <lineage>
        <taxon>Eukaryota</taxon>
        <taxon>Metazoa</taxon>
        <taxon>Chordata</taxon>
        <taxon>Craniata</taxon>
        <taxon>Vertebrata</taxon>
        <taxon>Euteleostomi</taxon>
        <taxon>Actinopterygii</taxon>
        <taxon>Neopterygii</taxon>
        <taxon>Teleostei</taxon>
        <taxon>Notacanthiformes</taxon>
        <taxon>Halosauridae</taxon>
        <taxon>Aldrovandia</taxon>
    </lineage>
</organism>
<evidence type="ECO:0000313" key="2">
    <source>
        <dbReference type="Proteomes" id="UP001221898"/>
    </source>
</evidence>
<proteinExistence type="predicted"/>